<name>A0A6J5RB52_9CAUD</name>
<dbReference type="EMBL" id="LR797514">
    <property type="protein sequence ID" value="CAB4222245.1"/>
    <property type="molecule type" value="Genomic_DNA"/>
</dbReference>
<dbReference type="EMBL" id="LR798369">
    <property type="protein sequence ID" value="CAB5227327.1"/>
    <property type="molecule type" value="Genomic_DNA"/>
</dbReference>
<proteinExistence type="predicted"/>
<evidence type="ECO:0000313" key="3">
    <source>
        <dbReference type="EMBL" id="CAB4175862.1"/>
    </source>
</evidence>
<evidence type="ECO:0000313" key="2">
    <source>
        <dbReference type="EMBL" id="CAB4169352.1"/>
    </source>
</evidence>
<gene>
    <name evidence="4" type="ORF">UFOVP1072_21</name>
    <name evidence="5" type="ORF">UFOVP1211_51</name>
    <name evidence="6" type="ORF">UFOVP1420_40</name>
    <name evidence="8" type="ORF">UFOVP1518_39</name>
    <name evidence="7" type="ORF">UFOVP1657_33</name>
    <name evidence="1" type="ORF">UFOVP475_52</name>
    <name evidence="2" type="ORF">UFOVP897_14</name>
    <name evidence="3" type="ORF">UFOVP984_52</name>
</gene>
<accession>A0A6J5RB52</accession>
<evidence type="ECO:0000313" key="8">
    <source>
        <dbReference type="EMBL" id="CAB5227327.1"/>
    </source>
</evidence>
<protein>
    <submittedName>
        <fullName evidence="5">Uncharacterized protein</fullName>
    </submittedName>
</protein>
<reference evidence="5" key="1">
    <citation type="submission" date="2020-05" db="EMBL/GenBank/DDBJ databases">
        <authorList>
            <person name="Chiriac C."/>
            <person name="Salcher M."/>
            <person name="Ghai R."/>
            <person name="Kavagutti S V."/>
        </authorList>
    </citation>
    <scope>NUCLEOTIDE SEQUENCE</scope>
</reference>
<dbReference type="EMBL" id="LR797376">
    <property type="protein sequence ID" value="CAB4211839.1"/>
    <property type="molecule type" value="Genomic_DNA"/>
</dbReference>
<dbReference type="EMBL" id="LR796460">
    <property type="protein sequence ID" value="CAB4145862.1"/>
    <property type="molecule type" value="Genomic_DNA"/>
</dbReference>
<evidence type="ECO:0000313" key="1">
    <source>
        <dbReference type="EMBL" id="CAB4145862.1"/>
    </source>
</evidence>
<dbReference type="EMBL" id="LR797018">
    <property type="protein sequence ID" value="CAB4181251.1"/>
    <property type="molecule type" value="Genomic_DNA"/>
</dbReference>
<dbReference type="EMBL" id="LR796926">
    <property type="protein sequence ID" value="CAB4175862.1"/>
    <property type="molecule type" value="Genomic_DNA"/>
</dbReference>
<evidence type="ECO:0000313" key="4">
    <source>
        <dbReference type="EMBL" id="CAB4181251.1"/>
    </source>
</evidence>
<dbReference type="EMBL" id="LR796847">
    <property type="protein sequence ID" value="CAB4169352.1"/>
    <property type="molecule type" value="Genomic_DNA"/>
</dbReference>
<organism evidence="5">
    <name type="scientific">uncultured Caudovirales phage</name>
    <dbReference type="NCBI Taxonomy" id="2100421"/>
    <lineage>
        <taxon>Viruses</taxon>
        <taxon>Duplodnaviria</taxon>
        <taxon>Heunggongvirae</taxon>
        <taxon>Uroviricota</taxon>
        <taxon>Caudoviricetes</taxon>
        <taxon>Peduoviridae</taxon>
        <taxon>Maltschvirus</taxon>
        <taxon>Maltschvirus maltsch</taxon>
    </lineage>
</organism>
<evidence type="ECO:0000313" key="5">
    <source>
        <dbReference type="EMBL" id="CAB4191587.1"/>
    </source>
</evidence>
<evidence type="ECO:0000313" key="7">
    <source>
        <dbReference type="EMBL" id="CAB4222245.1"/>
    </source>
</evidence>
<evidence type="ECO:0000313" key="6">
    <source>
        <dbReference type="EMBL" id="CAB4211839.1"/>
    </source>
</evidence>
<dbReference type="EMBL" id="LR797171">
    <property type="protein sequence ID" value="CAB4191587.1"/>
    <property type="molecule type" value="Genomic_DNA"/>
</dbReference>
<sequence length="93" mass="10561">MQIKIKDCFAYEDVETYYIDEKHEQQSLKAAGIIAISVDDVPWHLPQVTSYPSGDVASKPVFKYSMEKARGIAKMAKDRGWIDDSHWDLGLSP</sequence>